<reference evidence="1" key="2">
    <citation type="journal article" date="2015" name="Fish Shellfish Immunol.">
        <title>Early steps in the European eel (Anguilla anguilla)-Vibrio vulnificus interaction in the gills: Role of the RtxA13 toxin.</title>
        <authorList>
            <person name="Callol A."/>
            <person name="Pajuelo D."/>
            <person name="Ebbesson L."/>
            <person name="Teles M."/>
            <person name="MacKenzie S."/>
            <person name="Amaro C."/>
        </authorList>
    </citation>
    <scope>NUCLEOTIDE SEQUENCE</scope>
</reference>
<accession>A0A0E9RY42</accession>
<evidence type="ECO:0000313" key="1">
    <source>
        <dbReference type="EMBL" id="JAH33325.1"/>
    </source>
</evidence>
<sequence length="35" mass="3965">MLEVLVNQVLSVYATLVYQTVLKALDTPQCSDDFF</sequence>
<dbReference type="AlphaFoldDB" id="A0A0E9RY42"/>
<reference evidence="1" key="1">
    <citation type="submission" date="2014-11" db="EMBL/GenBank/DDBJ databases">
        <authorList>
            <person name="Amaro Gonzalez C."/>
        </authorList>
    </citation>
    <scope>NUCLEOTIDE SEQUENCE</scope>
</reference>
<proteinExistence type="predicted"/>
<organism evidence="1">
    <name type="scientific">Anguilla anguilla</name>
    <name type="common">European freshwater eel</name>
    <name type="synonym">Muraena anguilla</name>
    <dbReference type="NCBI Taxonomy" id="7936"/>
    <lineage>
        <taxon>Eukaryota</taxon>
        <taxon>Metazoa</taxon>
        <taxon>Chordata</taxon>
        <taxon>Craniata</taxon>
        <taxon>Vertebrata</taxon>
        <taxon>Euteleostomi</taxon>
        <taxon>Actinopterygii</taxon>
        <taxon>Neopterygii</taxon>
        <taxon>Teleostei</taxon>
        <taxon>Anguilliformes</taxon>
        <taxon>Anguillidae</taxon>
        <taxon>Anguilla</taxon>
    </lineage>
</organism>
<dbReference type="EMBL" id="GBXM01075252">
    <property type="protein sequence ID" value="JAH33325.1"/>
    <property type="molecule type" value="Transcribed_RNA"/>
</dbReference>
<protein>
    <submittedName>
        <fullName evidence="1">Uncharacterized protein</fullName>
    </submittedName>
</protein>
<name>A0A0E9RY42_ANGAN</name>